<keyword evidence="4" id="KW-0133">Cell shape</keyword>
<keyword evidence="7" id="KW-0067">ATP-binding</keyword>
<dbReference type="PIRSF" id="PIRSF039102">
    <property type="entry name" value="Ddl/VanB"/>
    <property type="match status" value="1"/>
</dbReference>
<feature type="binding site" evidence="6">
    <location>
        <position position="286"/>
    </location>
    <ligand>
        <name>Mg(2+)</name>
        <dbReference type="ChEBI" id="CHEBI:18420"/>
        <label>1</label>
    </ligand>
</feature>
<evidence type="ECO:0000256" key="6">
    <source>
        <dbReference type="PIRSR" id="PIRSR039102-3"/>
    </source>
</evidence>
<dbReference type="InterPro" id="IPR011095">
    <property type="entry name" value="Dala_Dala_lig_C"/>
</dbReference>
<comment type="cofactor">
    <cofactor evidence="6">
        <name>Mg(2+)</name>
        <dbReference type="ChEBI" id="CHEBI:18420"/>
    </cofactor>
    <cofactor evidence="6">
        <name>Mn(2+)</name>
        <dbReference type="ChEBI" id="CHEBI:29035"/>
    </cofactor>
    <text evidence="6">Binds 2 magnesium or manganese ions per subunit.</text>
</comment>
<dbReference type="GO" id="GO:0008360">
    <property type="term" value="P:regulation of cell shape"/>
    <property type="evidence" value="ECO:0007669"/>
    <property type="project" value="UniProtKB-KW"/>
</dbReference>
<organism evidence="9 10">
    <name type="scientific">Candidatus Zambryskibacteria bacterium RIFCSPLOWO2_01_FULL_47_14</name>
    <dbReference type="NCBI Taxonomy" id="1802763"/>
    <lineage>
        <taxon>Bacteria</taxon>
        <taxon>Candidatus Zambryskiibacteriota</taxon>
    </lineage>
</organism>
<keyword evidence="7" id="KW-0547">Nucleotide-binding</keyword>
<proteinExistence type="inferred from homology"/>
<dbReference type="GO" id="GO:0009252">
    <property type="term" value="P:peptidoglycan biosynthetic process"/>
    <property type="evidence" value="ECO:0007669"/>
    <property type="project" value="UniProtKB-UniRule"/>
</dbReference>
<dbReference type="Gene3D" id="3.40.50.20">
    <property type="match status" value="2"/>
</dbReference>
<keyword evidence="6" id="KW-0464">Manganese</keyword>
<dbReference type="EC" id="6.3.2.4" evidence="4"/>
<dbReference type="Proteomes" id="UP000177068">
    <property type="component" value="Unassembled WGS sequence"/>
</dbReference>
<dbReference type="GO" id="GO:0008716">
    <property type="term" value="F:D-alanine-D-alanine ligase activity"/>
    <property type="evidence" value="ECO:0007669"/>
    <property type="project" value="UniProtKB-UniRule"/>
</dbReference>
<dbReference type="PANTHER" id="PTHR23132">
    <property type="entry name" value="D-ALANINE--D-ALANINE LIGASE"/>
    <property type="match status" value="1"/>
</dbReference>
<dbReference type="GO" id="GO:0046872">
    <property type="term" value="F:metal ion binding"/>
    <property type="evidence" value="ECO:0007669"/>
    <property type="project" value="UniProtKB-KW"/>
</dbReference>
<dbReference type="AlphaFoldDB" id="A0A1G2UBF3"/>
<comment type="similarity">
    <text evidence="1 4">Belongs to the D-alanine--D-alanine ligase family.</text>
</comment>
<sequence>MLSPRTRVAVIRGGPSSEYEVSLKSGAHVLSLLRESPETYEPVDIFISKDGEWHRDGLVHEPHRALKHIDVVFNAMHGAYGEDGQLQQLLEAMHIPFTGSGVLGSALAMNKELAKNIYNQHSLLTPRHEVITDEADDKQLLYIFQNYLHPVIVKPASGGSSIGIRLARTFQELEEAVKHAFGYSKKVLVEEFIRGKEGTCGVVENARGQQLYALLPVEIRSHGKDFFDFDSKYSGETEEICPGNFKPAEREMMAEMARKAHQALGLRHYSRSDFLITPKGKVYIIETNSLPELTEESLLPKSLKAVGWQPREFVSHCLNLALNRVG</sequence>
<keyword evidence="6" id="KW-0479">Metal-binding</keyword>
<reference evidence="9 10" key="1">
    <citation type="journal article" date="2016" name="Nat. Commun.">
        <title>Thousands of microbial genomes shed light on interconnected biogeochemical processes in an aquifer system.</title>
        <authorList>
            <person name="Anantharaman K."/>
            <person name="Brown C.T."/>
            <person name="Hug L.A."/>
            <person name="Sharon I."/>
            <person name="Castelle C.J."/>
            <person name="Probst A.J."/>
            <person name="Thomas B.C."/>
            <person name="Singh A."/>
            <person name="Wilkins M.J."/>
            <person name="Karaoz U."/>
            <person name="Brodie E.L."/>
            <person name="Williams K.H."/>
            <person name="Hubbard S.S."/>
            <person name="Banfield J.F."/>
        </authorList>
    </citation>
    <scope>NUCLEOTIDE SEQUENCE [LARGE SCALE GENOMIC DNA]</scope>
</reference>
<dbReference type="UniPathway" id="UPA00219"/>
<dbReference type="SUPFAM" id="SSF56059">
    <property type="entry name" value="Glutathione synthetase ATP-binding domain-like"/>
    <property type="match status" value="1"/>
</dbReference>
<comment type="function">
    <text evidence="4">Cell wall formation.</text>
</comment>
<dbReference type="InterPro" id="IPR011761">
    <property type="entry name" value="ATP-grasp"/>
</dbReference>
<dbReference type="Gene3D" id="3.30.470.20">
    <property type="entry name" value="ATP-grasp fold, B domain"/>
    <property type="match status" value="1"/>
</dbReference>
<evidence type="ECO:0000256" key="4">
    <source>
        <dbReference type="HAMAP-Rule" id="MF_00047"/>
    </source>
</evidence>
<evidence type="ECO:0000256" key="2">
    <source>
        <dbReference type="ARBA" id="ARBA00022598"/>
    </source>
</evidence>
<feature type="domain" description="ATP-grasp" evidence="8">
    <location>
        <begin position="115"/>
        <end position="319"/>
    </location>
</feature>
<evidence type="ECO:0000313" key="10">
    <source>
        <dbReference type="Proteomes" id="UP000177068"/>
    </source>
</evidence>
<evidence type="ECO:0000259" key="8">
    <source>
        <dbReference type="PROSITE" id="PS50975"/>
    </source>
</evidence>
<comment type="catalytic activity">
    <reaction evidence="4">
        <text>2 D-alanine + ATP = D-alanyl-D-alanine + ADP + phosphate + H(+)</text>
        <dbReference type="Rhea" id="RHEA:11224"/>
        <dbReference type="ChEBI" id="CHEBI:15378"/>
        <dbReference type="ChEBI" id="CHEBI:30616"/>
        <dbReference type="ChEBI" id="CHEBI:43474"/>
        <dbReference type="ChEBI" id="CHEBI:57416"/>
        <dbReference type="ChEBI" id="CHEBI:57822"/>
        <dbReference type="ChEBI" id="CHEBI:456216"/>
        <dbReference type="EC" id="6.3.2.4"/>
    </reaction>
</comment>
<dbReference type="Gene3D" id="3.30.1490.20">
    <property type="entry name" value="ATP-grasp fold, A domain"/>
    <property type="match status" value="1"/>
</dbReference>
<feature type="active site" evidence="5">
    <location>
        <position position="160"/>
    </location>
</feature>
<dbReference type="InterPro" id="IPR011127">
    <property type="entry name" value="Dala_Dala_lig_N"/>
</dbReference>
<dbReference type="PROSITE" id="PS50975">
    <property type="entry name" value="ATP_GRASP"/>
    <property type="match status" value="1"/>
</dbReference>
<dbReference type="GO" id="GO:0005737">
    <property type="term" value="C:cytoplasm"/>
    <property type="evidence" value="ECO:0007669"/>
    <property type="project" value="UniProtKB-SubCell"/>
</dbReference>
<dbReference type="GO" id="GO:0071555">
    <property type="term" value="P:cell wall organization"/>
    <property type="evidence" value="ECO:0007669"/>
    <property type="project" value="UniProtKB-KW"/>
</dbReference>
<comment type="subcellular location">
    <subcellularLocation>
        <location evidence="4">Cytoplasm</location>
    </subcellularLocation>
</comment>
<feature type="binding site" evidence="6">
    <location>
        <position position="286"/>
    </location>
    <ligand>
        <name>Mg(2+)</name>
        <dbReference type="ChEBI" id="CHEBI:18420"/>
        <label>2</label>
    </ligand>
</feature>
<keyword evidence="4" id="KW-0573">Peptidoglycan synthesis</keyword>
<keyword evidence="2 4" id="KW-0436">Ligase</keyword>
<keyword evidence="4" id="KW-0963">Cytoplasm</keyword>
<keyword evidence="6" id="KW-0460">Magnesium</keyword>
<dbReference type="PANTHER" id="PTHR23132:SF23">
    <property type="entry name" value="D-ALANINE--D-ALANINE LIGASE B"/>
    <property type="match status" value="1"/>
</dbReference>
<dbReference type="HAMAP" id="MF_00047">
    <property type="entry name" value="Dala_Dala_lig"/>
    <property type="match status" value="1"/>
</dbReference>
<dbReference type="InterPro" id="IPR016185">
    <property type="entry name" value="PreATP-grasp_dom_sf"/>
</dbReference>
<evidence type="ECO:0000256" key="3">
    <source>
        <dbReference type="ARBA" id="ARBA00023316"/>
    </source>
</evidence>
<dbReference type="InterPro" id="IPR013815">
    <property type="entry name" value="ATP_grasp_subdomain_1"/>
</dbReference>
<evidence type="ECO:0000256" key="1">
    <source>
        <dbReference type="ARBA" id="ARBA00010871"/>
    </source>
</evidence>
<comment type="caution">
    <text evidence="9">The sequence shown here is derived from an EMBL/GenBank/DDBJ whole genome shotgun (WGS) entry which is preliminary data.</text>
</comment>
<dbReference type="EMBL" id="MHWG01000001">
    <property type="protein sequence ID" value="OHB06370.1"/>
    <property type="molecule type" value="Genomic_DNA"/>
</dbReference>
<dbReference type="Pfam" id="PF07478">
    <property type="entry name" value="Dala_Dala_lig_C"/>
    <property type="match status" value="1"/>
</dbReference>
<comment type="pathway">
    <text evidence="4">Cell wall biogenesis; peptidoglycan biosynthesis.</text>
</comment>
<dbReference type="SUPFAM" id="SSF52440">
    <property type="entry name" value="PreATP-grasp domain"/>
    <property type="match status" value="1"/>
</dbReference>
<gene>
    <name evidence="4" type="primary">ddl</name>
    <name evidence="9" type="ORF">A3A26_00880</name>
</gene>
<keyword evidence="3 4" id="KW-0961">Cell wall biogenesis/degradation</keyword>
<feature type="active site" evidence="5">
    <location>
        <position position="297"/>
    </location>
</feature>
<dbReference type="InterPro" id="IPR005905">
    <property type="entry name" value="D_ala_D_ala"/>
</dbReference>
<feature type="active site" evidence="5">
    <location>
        <position position="18"/>
    </location>
</feature>
<name>A0A1G2UBF3_9BACT</name>
<evidence type="ECO:0000313" key="9">
    <source>
        <dbReference type="EMBL" id="OHB06370.1"/>
    </source>
</evidence>
<dbReference type="NCBIfam" id="NF002378">
    <property type="entry name" value="PRK01372.1"/>
    <property type="match status" value="1"/>
</dbReference>
<feature type="binding site" evidence="6">
    <location>
        <position position="273"/>
    </location>
    <ligand>
        <name>Mg(2+)</name>
        <dbReference type="ChEBI" id="CHEBI:18420"/>
        <label>1</label>
    </ligand>
</feature>
<evidence type="ECO:0000256" key="7">
    <source>
        <dbReference type="PROSITE-ProRule" id="PRU00409"/>
    </source>
</evidence>
<dbReference type="Pfam" id="PF01820">
    <property type="entry name" value="Dala_Dala_lig_N"/>
    <property type="match status" value="2"/>
</dbReference>
<accession>A0A1G2UBF3</accession>
<feature type="binding site" evidence="6">
    <location>
        <position position="288"/>
    </location>
    <ligand>
        <name>Mg(2+)</name>
        <dbReference type="ChEBI" id="CHEBI:18420"/>
        <label>2</label>
    </ligand>
</feature>
<dbReference type="GO" id="GO:0005524">
    <property type="term" value="F:ATP binding"/>
    <property type="evidence" value="ECO:0007669"/>
    <property type="project" value="UniProtKB-UniRule"/>
</dbReference>
<dbReference type="NCBIfam" id="TIGR01205">
    <property type="entry name" value="D_ala_D_alaTIGR"/>
    <property type="match status" value="1"/>
</dbReference>
<evidence type="ECO:0000256" key="5">
    <source>
        <dbReference type="PIRSR" id="PIRSR039102-1"/>
    </source>
</evidence>
<protein>
    <recommendedName>
        <fullName evidence="4">D-alanine--D-alanine ligase</fullName>
        <ecNumber evidence="4">6.3.2.4</ecNumber>
    </recommendedName>
    <alternativeName>
        <fullName evidence="4">D-Ala-D-Ala ligase</fullName>
    </alternativeName>
    <alternativeName>
        <fullName evidence="4">D-alanylalanine synthetase</fullName>
    </alternativeName>
</protein>